<comment type="caution">
    <text evidence="2">The sequence shown here is derived from an EMBL/GenBank/DDBJ whole genome shotgun (WGS) entry which is preliminary data.</text>
</comment>
<dbReference type="PANTHER" id="PTHR21646">
    <property type="entry name" value="UBIQUITIN CARBOXYL-TERMINAL HYDROLASE"/>
    <property type="match status" value="1"/>
</dbReference>
<gene>
    <name evidence="2" type="ORF">K493DRAFT_239043</name>
</gene>
<dbReference type="InterPro" id="IPR038765">
    <property type="entry name" value="Papain-like_cys_pep_sf"/>
</dbReference>
<dbReference type="InterPro" id="IPR028889">
    <property type="entry name" value="USP"/>
</dbReference>
<dbReference type="InterPro" id="IPR050185">
    <property type="entry name" value="Ub_carboxyl-term_hydrolase"/>
</dbReference>
<dbReference type="InterPro" id="IPR018200">
    <property type="entry name" value="USP_CS"/>
</dbReference>
<dbReference type="PROSITE" id="PS50235">
    <property type="entry name" value="USP_3"/>
    <property type="match status" value="1"/>
</dbReference>
<dbReference type="SUPFAM" id="SSF54001">
    <property type="entry name" value="Cysteine proteinases"/>
    <property type="match status" value="1"/>
</dbReference>
<dbReference type="CDD" id="cd02674">
    <property type="entry name" value="Peptidase_C19R"/>
    <property type="match status" value="1"/>
</dbReference>
<dbReference type="Pfam" id="PF00443">
    <property type="entry name" value="UCH"/>
    <property type="match status" value="1"/>
</dbReference>
<dbReference type="AlphaFoldDB" id="A0A1Y1XHB0"/>
<dbReference type="InterPro" id="IPR001394">
    <property type="entry name" value="Peptidase_C19_UCH"/>
</dbReference>
<accession>A0A1Y1XHB0</accession>
<protein>
    <submittedName>
        <fullName evidence="2">Cysteine proteinase</fullName>
    </submittedName>
</protein>
<sequence length="354" mass="40528">MDECIPGLTSLINLGNTCFMNSALQCLSNTTNLRNYFLEGKYRHELNRGNPLGTDGVIAELFAELIREIWGAQQPSIDPCKLKAAIYYNSQAYAENEQQDCQEFLVYLLDALHEDLNRAGNVNQDHNPVESDTALGSWERYKSKNDSFIVDTFQGQYRSTVTCTRCHKLSVSYEPFMYLTLPVSPSRTLLKTITLEQCFKEFTKEEQLGEDNRWFCANCQEYQQATKRIELWRLPEILIIHLKRFCHAASRQTKVDMLVDFPLDGVDLNPWLTKSSGNMTYTLYATVNHFGCMESGHYTAFASNESTKCWFEFNDAHIRKIDPISLVDPSAYMLFYKLQNDPVVAKVPGEVSSS</sequence>
<dbReference type="EMBL" id="MCFE01000602">
    <property type="protein sequence ID" value="ORX84786.1"/>
    <property type="molecule type" value="Genomic_DNA"/>
</dbReference>
<name>A0A1Y1XHB0_9FUNG</name>
<organism evidence="2 3">
    <name type="scientific">Basidiobolus meristosporus CBS 931.73</name>
    <dbReference type="NCBI Taxonomy" id="1314790"/>
    <lineage>
        <taxon>Eukaryota</taxon>
        <taxon>Fungi</taxon>
        <taxon>Fungi incertae sedis</taxon>
        <taxon>Zoopagomycota</taxon>
        <taxon>Entomophthoromycotina</taxon>
        <taxon>Basidiobolomycetes</taxon>
        <taxon>Basidiobolales</taxon>
        <taxon>Basidiobolaceae</taxon>
        <taxon>Basidiobolus</taxon>
    </lineage>
</organism>
<evidence type="ECO:0000313" key="2">
    <source>
        <dbReference type="EMBL" id="ORX84786.1"/>
    </source>
</evidence>
<dbReference type="FunCoup" id="A0A1Y1XHB0">
    <property type="interactions" value="111"/>
</dbReference>
<dbReference type="InParanoid" id="A0A1Y1XHB0"/>
<dbReference type="STRING" id="1314790.A0A1Y1XHB0"/>
<dbReference type="Gene3D" id="3.90.70.10">
    <property type="entry name" value="Cysteine proteinases"/>
    <property type="match status" value="1"/>
</dbReference>
<evidence type="ECO:0000259" key="1">
    <source>
        <dbReference type="PROSITE" id="PS50235"/>
    </source>
</evidence>
<proteinExistence type="predicted"/>
<dbReference type="GO" id="GO:0016579">
    <property type="term" value="P:protein deubiquitination"/>
    <property type="evidence" value="ECO:0007669"/>
    <property type="project" value="InterPro"/>
</dbReference>
<dbReference type="Proteomes" id="UP000193498">
    <property type="component" value="Unassembled WGS sequence"/>
</dbReference>
<reference evidence="2 3" key="1">
    <citation type="submission" date="2016-07" db="EMBL/GenBank/DDBJ databases">
        <title>Pervasive Adenine N6-methylation of Active Genes in Fungi.</title>
        <authorList>
            <consortium name="DOE Joint Genome Institute"/>
            <person name="Mondo S.J."/>
            <person name="Dannebaum R.O."/>
            <person name="Kuo R.C."/>
            <person name="Labutti K."/>
            <person name="Haridas S."/>
            <person name="Kuo A."/>
            <person name="Salamov A."/>
            <person name="Ahrendt S.R."/>
            <person name="Lipzen A."/>
            <person name="Sullivan W."/>
            <person name="Andreopoulos W.B."/>
            <person name="Clum A."/>
            <person name="Lindquist E."/>
            <person name="Daum C."/>
            <person name="Ramamoorthy G.K."/>
            <person name="Gryganskyi A."/>
            <person name="Culley D."/>
            <person name="Magnuson J.K."/>
            <person name="James T.Y."/>
            <person name="O'Malley M.A."/>
            <person name="Stajich J.E."/>
            <person name="Spatafora J.W."/>
            <person name="Visel A."/>
            <person name="Grigoriev I.V."/>
        </authorList>
    </citation>
    <scope>NUCLEOTIDE SEQUENCE [LARGE SCALE GENOMIC DNA]</scope>
    <source>
        <strain evidence="2 3">CBS 931.73</strain>
    </source>
</reference>
<evidence type="ECO:0000313" key="3">
    <source>
        <dbReference type="Proteomes" id="UP000193498"/>
    </source>
</evidence>
<dbReference type="OrthoDB" id="292964at2759"/>
<feature type="domain" description="USP" evidence="1">
    <location>
        <begin position="9"/>
        <end position="339"/>
    </location>
</feature>
<dbReference type="GO" id="GO:0004843">
    <property type="term" value="F:cysteine-type deubiquitinase activity"/>
    <property type="evidence" value="ECO:0007669"/>
    <property type="project" value="InterPro"/>
</dbReference>
<dbReference type="PROSITE" id="PS00973">
    <property type="entry name" value="USP_2"/>
    <property type="match status" value="1"/>
</dbReference>
<keyword evidence="3" id="KW-1185">Reference proteome</keyword>